<evidence type="ECO:0000256" key="1">
    <source>
        <dbReference type="ARBA" id="ARBA00004651"/>
    </source>
</evidence>
<proteinExistence type="inferred from homology"/>
<feature type="transmembrane region" description="Helical" evidence="7">
    <location>
        <begin position="14"/>
        <end position="32"/>
    </location>
</feature>
<dbReference type="EMBL" id="SIHO01000003">
    <property type="protein sequence ID" value="TFU01408.1"/>
    <property type="molecule type" value="Genomic_DNA"/>
</dbReference>
<evidence type="ECO:0000313" key="9">
    <source>
        <dbReference type="Proteomes" id="UP000297737"/>
    </source>
</evidence>
<comment type="similarity">
    <text evidence="2">Belongs to the CPA3 antiporters (TC 2.A.63) subunit E family.</text>
</comment>
<dbReference type="PANTHER" id="PTHR34584">
    <property type="entry name" value="NA(+)/H(+) ANTIPORTER SUBUNIT E1"/>
    <property type="match status" value="1"/>
</dbReference>
<dbReference type="RefSeq" id="WP_135246912.1">
    <property type="nucleotide sequence ID" value="NZ_SIHO01000003.1"/>
</dbReference>
<evidence type="ECO:0000256" key="4">
    <source>
        <dbReference type="ARBA" id="ARBA00022692"/>
    </source>
</evidence>
<dbReference type="AlphaFoldDB" id="A0A4Y9EL19"/>
<gene>
    <name evidence="8" type="ORF">EUV02_14075</name>
</gene>
<name>A0A4Y9EL19_9SPHN</name>
<dbReference type="Proteomes" id="UP000297737">
    <property type="component" value="Unassembled WGS sequence"/>
</dbReference>
<reference evidence="8 9" key="1">
    <citation type="submission" date="2019-02" db="EMBL/GenBank/DDBJ databases">
        <title>Polymorphobacter sp. isolated from the lake at the Tibet of China.</title>
        <authorList>
            <person name="Li A."/>
        </authorList>
    </citation>
    <scope>NUCLEOTIDE SEQUENCE [LARGE SCALE GENOMIC DNA]</scope>
    <source>
        <strain evidence="8 9">DJ1R-1</strain>
    </source>
</reference>
<dbReference type="Pfam" id="PF01899">
    <property type="entry name" value="MNHE"/>
    <property type="match status" value="1"/>
</dbReference>
<evidence type="ECO:0000313" key="8">
    <source>
        <dbReference type="EMBL" id="TFU01408.1"/>
    </source>
</evidence>
<keyword evidence="4 7" id="KW-0812">Transmembrane</keyword>
<dbReference type="InterPro" id="IPR002758">
    <property type="entry name" value="Cation_antiport_E"/>
</dbReference>
<dbReference type="GO" id="GO:0005886">
    <property type="term" value="C:plasma membrane"/>
    <property type="evidence" value="ECO:0007669"/>
    <property type="project" value="UniProtKB-SubCell"/>
</dbReference>
<comment type="caution">
    <text evidence="8">The sequence shown here is derived from an EMBL/GenBank/DDBJ whole genome shotgun (WGS) entry which is preliminary data.</text>
</comment>
<keyword evidence="5 7" id="KW-1133">Transmembrane helix</keyword>
<accession>A0A4Y9EL19</accession>
<keyword evidence="3" id="KW-1003">Cell membrane</keyword>
<sequence length="171" mass="18470">MTAQALRALPSPRAAALGRAFTLALIWLLLMPSAKPGDLAVGAFAVVAATLVSLRLYAPAAGSIHLRSLLALMPHFIWQSVLAGFDVARRAFDPRLPLQPGFVMCPLDFPEGIARNTFATITSMMPGTVPCGEIDGVLEYHCLDIREPVVESLWAEERRLARALTAGRRHG</sequence>
<dbReference type="OrthoDB" id="9807187at2"/>
<dbReference type="GO" id="GO:0008324">
    <property type="term" value="F:monoatomic cation transmembrane transporter activity"/>
    <property type="evidence" value="ECO:0007669"/>
    <property type="project" value="InterPro"/>
</dbReference>
<organism evidence="8 9">
    <name type="scientific">Glacieibacterium arshaanense</name>
    <dbReference type="NCBI Taxonomy" id="2511025"/>
    <lineage>
        <taxon>Bacteria</taxon>
        <taxon>Pseudomonadati</taxon>
        <taxon>Pseudomonadota</taxon>
        <taxon>Alphaproteobacteria</taxon>
        <taxon>Sphingomonadales</taxon>
        <taxon>Sphingosinicellaceae</taxon>
        <taxon>Glacieibacterium</taxon>
    </lineage>
</organism>
<evidence type="ECO:0000256" key="5">
    <source>
        <dbReference type="ARBA" id="ARBA00022989"/>
    </source>
</evidence>
<evidence type="ECO:0000256" key="7">
    <source>
        <dbReference type="SAM" id="Phobius"/>
    </source>
</evidence>
<comment type="subcellular location">
    <subcellularLocation>
        <location evidence="1">Cell membrane</location>
        <topology evidence="1">Multi-pass membrane protein</topology>
    </subcellularLocation>
</comment>
<evidence type="ECO:0000256" key="6">
    <source>
        <dbReference type="ARBA" id="ARBA00023136"/>
    </source>
</evidence>
<dbReference type="PANTHER" id="PTHR34584:SF1">
    <property type="entry name" value="NA(+)_H(+) ANTIPORTER SUBUNIT E1"/>
    <property type="match status" value="1"/>
</dbReference>
<protein>
    <submittedName>
        <fullName evidence="8">Sodium:proton antiporter</fullName>
    </submittedName>
</protein>
<evidence type="ECO:0000256" key="2">
    <source>
        <dbReference type="ARBA" id="ARBA00006228"/>
    </source>
</evidence>
<feature type="transmembrane region" description="Helical" evidence="7">
    <location>
        <begin position="39"/>
        <end position="58"/>
    </location>
</feature>
<keyword evidence="6 7" id="KW-0472">Membrane</keyword>
<keyword evidence="9" id="KW-1185">Reference proteome</keyword>
<evidence type="ECO:0000256" key="3">
    <source>
        <dbReference type="ARBA" id="ARBA00022475"/>
    </source>
</evidence>